<evidence type="ECO:0000313" key="2">
    <source>
        <dbReference type="EMBL" id="MBD7968059.1"/>
    </source>
</evidence>
<proteinExistence type="predicted"/>
<dbReference type="Proteomes" id="UP000608071">
    <property type="component" value="Unassembled WGS sequence"/>
</dbReference>
<dbReference type="EMBL" id="JACSQL010000002">
    <property type="protein sequence ID" value="MBD7968059.1"/>
    <property type="molecule type" value="Genomic_DNA"/>
</dbReference>
<name>A0ABR8SXI2_9BACL</name>
<keyword evidence="3" id="KW-1185">Reference proteome</keyword>
<feature type="transmembrane region" description="Helical" evidence="1">
    <location>
        <begin position="98"/>
        <end position="118"/>
    </location>
</feature>
<sequence length="198" mass="22282">MNCNEAQECMTQVWDLSAHHPVRVELNNHIKECPECAFEYSRWEELYDLIPETSDPVPEKSLQSMHGKVMDKIYSDHPHIQRTDIKPYKWTKTTANRFSIWISACLAVLLSSIVLMVWKVSSNGGDASMNNDAGIVPTGVANSAPAFSLSYHDPKGASGIIEPFVAGIPAYPQYWMFLSLLALGMALFSLRRMHHITK</sequence>
<keyword evidence="1" id="KW-1133">Transmembrane helix</keyword>
<dbReference type="RefSeq" id="WP_191799263.1">
    <property type="nucleotide sequence ID" value="NZ_JACSQL010000002.1"/>
</dbReference>
<evidence type="ECO:0000256" key="1">
    <source>
        <dbReference type="SAM" id="Phobius"/>
    </source>
</evidence>
<evidence type="ECO:0000313" key="3">
    <source>
        <dbReference type="Proteomes" id="UP000608071"/>
    </source>
</evidence>
<keyword evidence="1" id="KW-0472">Membrane</keyword>
<feature type="transmembrane region" description="Helical" evidence="1">
    <location>
        <begin position="173"/>
        <end position="190"/>
    </location>
</feature>
<accession>A0ABR8SXI2</accession>
<reference evidence="2 3" key="1">
    <citation type="submission" date="2020-08" db="EMBL/GenBank/DDBJ databases">
        <title>A Genomic Blueprint of the Chicken Gut Microbiome.</title>
        <authorList>
            <person name="Gilroy R."/>
            <person name="Ravi A."/>
            <person name="Getino M."/>
            <person name="Pursley I."/>
            <person name="Horton D.L."/>
            <person name="Alikhan N.-F."/>
            <person name="Baker D."/>
            <person name="Gharbi K."/>
            <person name="Hall N."/>
            <person name="Watson M."/>
            <person name="Adriaenssens E.M."/>
            <person name="Foster-Nyarko E."/>
            <person name="Jarju S."/>
            <person name="Secka A."/>
            <person name="Antonio M."/>
            <person name="Oren A."/>
            <person name="Chaudhuri R."/>
            <person name="La Ragione R.M."/>
            <person name="Hildebrand F."/>
            <person name="Pallen M.J."/>
        </authorList>
    </citation>
    <scope>NUCLEOTIDE SEQUENCE [LARGE SCALE GENOMIC DNA]</scope>
    <source>
        <strain evidence="2 3">Sa2BVA9</strain>
    </source>
</reference>
<protein>
    <recommendedName>
        <fullName evidence="4">Zinc-finger domain-containing protein</fullName>
    </recommendedName>
</protein>
<organism evidence="2 3">
    <name type="scientific">Paenibacillus gallinarum</name>
    <dbReference type="NCBI Taxonomy" id="2762232"/>
    <lineage>
        <taxon>Bacteria</taxon>
        <taxon>Bacillati</taxon>
        <taxon>Bacillota</taxon>
        <taxon>Bacilli</taxon>
        <taxon>Bacillales</taxon>
        <taxon>Paenibacillaceae</taxon>
        <taxon>Paenibacillus</taxon>
    </lineage>
</organism>
<comment type="caution">
    <text evidence="2">The sequence shown here is derived from an EMBL/GenBank/DDBJ whole genome shotgun (WGS) entry which is preliminary data.</text>
</comment>
<gene>
    <name evidence="2" type="ORF">H9647_08280</name>
</gene>
<evidence type="ECO:0008006" key="4">
    <source>
        <dbReference type="Google" id="ProtNLM"/>
    </source>
</evidence>
<keyword evidence="1" id="KW-0812">Transmembrane</keyword>